<reference evidence="1 2" key="1">
    <citation type="submission" date="2016-07" db="EMBL/GenBank/DDBJ databases">
        <title>Comparative genomics of the Campylobacter concisus group.</title>
        <authorList>
            <person name="Miller W.G."/>
            <person name="Yee E."/>
            <person name="Chapman M.H."/>
            <person name="Huynh S."/>
            <person name="Bono J.L."/>
            <person name="On S.L.W."/>
            <person name="StLeger J."/>
            <person name="Foster G."/>
            <person name="Parker C.T."/>
        </authorList>
    </citation>
    <scope>NUCLEOTIDE SEQUENCE [LARGE SCALE GENOMIC DNA]</scope>
    <source>
        <strain evidence="1 2">ATCC 33238</strain>
    </source>
</reference>
<proteinExistence type="predicted"/>
<dbReference type="RefSeq" id="WP_004319090.1">
    <property type="nucleotide sequence ID" value="NZ_CP012543.1"/>
</dbReference>
<dbReference type="EMBL" id="CP012543">
    <property type="protein sequence ID" value="QCD47166.1"/>
    <property type="molecule type" value="Genomic_DNA"/>
</dbReference>
<name>A0A6G5QNY4_CAMRE</name>
<dbReference type="Proteomes" id="UP000502377">
    <property type="component" value="Chromosome"/>
</dbReference>
<dbReference type="KEGG" id="crx:CRECT_1530"/>
<evidence type="ECO:0000313" key="2">
    <source>
        <dbReference type="Proteomes" id="UP000502377"/>
    </source>
</evidence>
<organism evidence="1 2">
    <name type="scientific">Campylobacter rectus</name>
    <name type="common">Wolinella recta</name>
    <dbReference type="NCBI Taxonomy" id="203"/>
    <lineage>
        <taxon>Bacteria</taxon>
        <taxon>Pseudomonadati</taxon>
        <taxon>Campylobacterota</taxon>
        <taxon>Epsilonproteobacteria</taxon>
        <taxon>Campylobacterales</taxon>
        <taxon>Campylobacteraceae</taxon>
        <taxon>Campylobacter</taxon>
    </lineage>
</organism>
<protein>
    <submittedName>
        <fullName evidence="1">Uncharacterized protein</fullName>
    </submittedName>
</protein>
<evidence type="ECO:0000313" key="1">
    <source>
        <dbReference type="EMBL" id="QCD47166.1"/>
    </source>
</evidence>
<gene>
    <name evidence="1" type="ORF">CRECT_1530</name>
</gene>
<dbReference type="AlphaFoldDB" id="A0A6G5QNY4"/>
<accession>A0A6G5QNY4</accession>
<sequence length="75" mass="8811">MIIFVRCCTDPDYAVKKASCTLANCDKFNTKALLNFIFICFCSNFYPNFRKNPKRISLIAKHFKLKGRSEKFSFR</sequence>